<proteinExistence type="predicted"/>
<dbReference type="PANTHER" id="PTHR35317:SF27">
    <property type="entry name" value="RETROVIRUS-RELATED POL POLYPROTEIN FROM TRANSPOSON TNT 1-94"/>
    <property type="match status" value="1"/>
</dbReference>
<organism evidence="1 2">
    <name type="scientific">Gossypium stocksii</name>
    <dbReference type="NCBI Taxonomy" id="47602"/>
    <lineage>
        <taxon>Eukaryota</taxon>
        <taxon>Viridiplantae</taxon>
        <taxon>Streptophyta</taxon>
        <taxon>Embryophyta</taxon>
        <taxon>Tracheophyta</taxon>
        <taxon>Spermatophyta</taxon>
        <taxon>Magnoliopsida</taxon>
        <taxon>eudicotyledons</taxon>
        <taxon>Gunneridae</taxon>
        <taxon>Pentapetalae</taxon>
        <taxon>rosids</taxon>
        <taxon>malvids</taxon>
        <taxon>Malvales</taxon>
        <taxon>Malvaceae</taxon>
        <taxon>Malvoideae</taxon>
        <taxon>Gossypium</taxon>
    </lineage>
</organism>
<dbReference type="AlphaFoldDB" id="A0A9D3ZXB4"/>
<dbReference type="EMBL" id="JAIQCV010000008">
    <property type="protein sequence ID" value="KAH1072736.1"/>
    <property type="molecule type" value="Genomic_DNA"/>
</dbReference>
<dbReference type="Proteomes" id="UP000828251">
    <property type="component" value="Unassembled WGS sequence"/>
</dbReference>
<gene>
    <name evidence="1" type="ORF">J1N35_025064</name>
</gene>
<evidence type="ECO:0000313" key="2">
    <source>
        <dbReference type="Proteomes" id="UP000828251"/>
    </source>
</evidence>
<keyword evidence="2" id="KW-1185">Reference proteome</keyword>
<evidence type="ECO:0000313" key="1">
    <source>
        <dbReference type="EMBL" id="KAH1072736.1"/>
    </source>
</evidence>
<dbReference type="PANTHER" id="PTHR35317">
    <property type="entry name" value="OS04G0629600 PROTEIN"/>
    <property type="match status" value="1"/>
</dbReference>
<dbReference type="OrthoDB" id="1000804at2759"/>
<comment type="caution">
    <text evidence="1">The sequence shown here is derived from an EMBL/GenBank/DDBJ whole genome shotgun (WGS) entry which is preliminary data.</text>
</comment>
<evidence type="ECO:0008006" key="3">
    <source>
        <dbReference type="Google" id="ProtNLM"/>
    </source>
</evidence>
<name>A0A9D3ZXB4_9ROSI</name>
<sequence>MASTSIAFEYFVQLAIPHFDGHYDHWSILMENFLRLKEYWQVVEFGVQEPTTRVTLSMIEKVEMEFLKLNDLKAKNYLFQAIDRATLEIICCKETSKYIWDVIKKKYQGNVRAKLMLLQALQTKFKNLHMKPEGSTRVLVE</sequence>
<dbReference type="Pfam" id="PF14223">
    <property type="entry name" value="Retrotran_gag_2"/>
    <property type="match status" value="1"/>
</dbReference>
<reference evidence="1 2" key="1">
    <citation type="journal article" date="2021" name="Plant Biotechnol. J.">
        <title>Multi-omics assisted identification of the key and species-specific regulatory components of drought-tolerant mechanisms in Gossypium stocksii.</title>
        <authorList>
            <person name="Yu D."/>
            <person name="Ke L."/>
            <person name="Zhang D."/>
            <person name="Wu Y."/>
            <person name="Sun Y."/>
            <person name="Mei J."/>
            <person name="Sun J."/>
            <person name="Sun Y."/>
        </authorList>
    </citation>
    <scope>NUCLEOTIDE SEQUENCE [LARGE SCALE GENOMIC DNA]</scope>
    <source>
        <strain evidence="2">cv. E1</strain>
        <tissue evidence="1">Leaf</tissue>
    </source>
</reference>
<protein>
    <recommendedName>
        <fullName evidence="3">Retrovirus-related Pol polyprotein from transposon TNT 1-94</fullName>
    </recommendedName>
</protein>
<accession>A0A9D3ZXB4</accession>